<reference evidence="9 10" key="2">
    <citation type="submission" date="2020-02" db="EMBL/GenBank/DDBJ databases">
        <title>The new genus of Enterobacteriales.</title>
        <authorList>
            <person name="Kim I.S."/>
        </authorList>
    </citation>
    <scope>NUCLEOTIDE SEQUENCE [LARGE SCALE GENOMIC DNA]</scope>
    <source>
        <strain evidence="9 10">SAP-6</strain>
    </source>
</reference>
<evidence type="ECO:0000256" key="4">
    <source>
        <dbReference type="ARBA" id="ARBA00022692"/>
    </source>
</evidence>
<evidence type="ECO:0000313" key="9">
    <source>
        <dbReference type="EMBL" id="NDL61885.1"/>
    </source>
</evidence>
<evidence type="ECO:0000259" key="8">
    <source>
        <dbReference type="Pfam" id="PF02308"/>
    </source>
</evidence>
<comment type="subcellular location">
    <subcellularLocation>
        <location evidence="7">Cell inner membrane</location>
        <topology evidence="7">Multi-pass membrane protein</topology>
    </subcellularLocation>
    <subcellularLocation>
        <location evidence="1">Cell membrane</location>
        <topology evidence="1">Multi-pass membrane protein</topology>
    </subcellularLocation>
</comment>
<keyword evidence="7" id="KW-0997">Cell inner membrane</keyword>
<dbReference type="PANTHER" id="PTHR33778">
    <property type="entry name" value="PROTEIN MGTC"/>
    <property type="match status" value="1"/>
</dbReference>
<feature type="transmembrane region" description="Helical" evidence="7">
    <location>
        <begin position="100"/>
        <end position="126"/>
    </location>
</feature>
<dbReference type="Proteomes" id="UP000461443">
    <property type="component" value="Unassembled WGS sequence"/>
</dbReference>
<dbReference type="InterPro" id="IPR003416">
    <property type="entry name" value="MgtC/SapB/SrpB/YhiD_fam"/>
</dbReference>
<evidence type="ECO:0000256" key="1">
    <source>
        <dbReference type="ARBA" id="ARBA00004651"/>
    </source>
</evidence>
<sequence length="219" mass="23819">MDTELLLRIALAGGLGALIGLERQLRAKEAGLRTHILVCIGSAMFMIVSKYGFADLLANGHNIALDPSRISAQVVSGIGFLGAGTIMLNKQMVRGLTTAAGLWVTAAIGLIVGSGMYAIGIFGTLMTLVVLEGIRQLSNRLIGQRYMIMLSLAPAGIDLVMQTLRKRHIRVIRSSVARNDDENKDCKMTLEVMMHARYKPAEIYSQLLAIEGMHKIDIR</sequence>
<feature type="transmembrane region" description="Helical" evidence="7">
    <location>
        <begin position="70"/>
        <end position="88"/>
    </location>
</feature>
<comment type="caution">
    <text evidence="9">The sequence shown here is derived from an EMBL/GenBank/DDBJ whole genome shotgun (WGS) entry which is preliminary data.</text>
</comment>
<dbReference type="GO" id="GO:0005886">
    <property type="term" value="C:plasma membrane"/>
    <property type="evidence" value="ECO:0007669"/>
    <property type="project" value="UniProtKB-SubCell"/>
</dbReference>
<gene>
    <name evidence="9" type="ORF">GRH90_03795</name>
</gene>
<reference evidence="9 10" key="1">
    <citation type="submission" date="2019-12" db="EMBL/GenBank/DDBJ databases">
        <authorList>
            <person name="Lee S.D."/>
        </authorList>
    </citation>
    <scope>NUCLEOTIDE SEQUENCE [LARGE SCALE GENOMIC DNA]</scope>
    <source>
        <strain evidence="9 10">SAP-6</strain>
    </source>
</reference>
<dbReference type="PRINTS" id="PR01837">
    <property type="entry name" value="MGTCSAPBPROT"/>
</dbReference>
<keyword evidence="10" id="KW-1185">Reference proteome</keyword>
<dbReference type="NCBIfam" id="NF007431">
    <property type="entry name" value="PRK09977.1"/>
    <property type="match status" value="1"/>
</dbReference>
<keyword evidence="3" id="KW-1003">Cell membrane</keyword>
<protein>
    <recommendedName>
        <fullName evidence="7">Protein MgtC</fullName>
    </recommendedName>
</protein>
<comment type="similarity">
    <text evidence="2 7">Belongs to the MgtC/SapB family.</text>
</comment>
<keyword evidence="4 7" id="KW-0812">Transmembrane</keyword>
<dbReference type="AlphaFoldDB" id="A0A845SKP8"/>
<feature type="transmembrane region" description="Helical" evidence="7">
    <location>
        <begin position="146"/>
        <end position="164"/>
    </location>
</feature>
<feature type="transmembrane region" description="Helical" evidence="7">
    <location>
        <begin position="34"/>
        <end position="54"/>
    </location>
</feature>
<feature type="transmembrane region" description="Helical" evidence="7">
    <location>
        <begin position="6"/>
        <end position="22"/>
    </location>
</feature>
<evidence type="ECO:0000256" key="3">
    <source>
        <dbReference type="ARBA" id="ARBA00022475"/>
    </source>
</evidence>
<feature type="domain" description="MgtC/SapB/SrpB/YhiD N-terminal" evidence="8">
    <location>
        <begin position="10"/>
        <end position="139"/>
    </location>
</feature>
<evidence type="ECO:0000256" key="7">
    <source>
        <dbReference type="RuleBase" id="RU365041"/>
    </source>
</evidence>
<keyword evidence="5 7" id="KW-1133">Transmembrane helix</keyword>
<dbReference type="RefSeq" id="WP_162364555.1">
    <property type="nucleotide sequence ID" value="NZ_WUBS01000002.1"/>
</dbReference>
<dbReference type="Pfam" id="PF02308">
    <property type="entry name" value="MgtC"/>
    <property type="match status" value="1"/>
</dbReference>
<accession>A0A845SKP8</accession>
<keyword evidence="6 7" id="KW-0472">Membrane</keyword>
<evidence type="ECO:0000313" key="10">
    <source>
        <dbReference type="Proteomes" id="UP000461443"/>
    </source>
</evidence>
<evidence type="ECO:0000256" key="5">
    <source>
        <dbReference type="ARBA" id="ARBA00022989"/>
    </source>
</evidence>
<organism evidence="9 10">
    <name type="scientific">Acerihabitans arboris</name>
    <dbReference type="NCBI Taxonomy" id="2691583"/>
    <lineage>
        <taxon>Bacteria</taxon>
        <taxon>Pseudomonadati</taxon>
        <taxon>Pseudomonadota</taxon>
        <taxon>Gammaproteobacteria</taxon>
        <taxon>Enterobacterales</taxon>
        <taxon>Pectobacteriaceae</taxon>
        <taxon>Acerihabitans</taxon>
    </lineage>
</organism>
<evidence type="ECO:0000256" key="6">
    <source>
        <dbReference type="ARBA" id="ARBA00023136"/>
    </source>
</evidence>
<dbReference type="EMBL" id="WUBS01000002">
    <property type="protein sequence ID" value="NDL61885.1"/>
    <property type="molecule type" value="Genomic_DNA"/>
</dbReference>
<name>A0A845SKP8_9GAMM</name>
<dbReference type="PANTHER" id="PTHR33778:SF1">
    <property type="entry name" value="MAGNESIUM TRANSPORTER YHID-RELATED"/>
    <property type="match status" value="1"/>
</dbReference>
<dbReference type="InterPro" id="IPR049177">
    <property type="entry name" value="MgtC_SapB_SrpB_YhiD_N"/>
</dbReference>
<proteinExistence type="inferred from homology"/>
<evidence type="ECO:0000256" key="2">
    <source>
        <dbReference type="ARBA" id="ARBA00009298"/>
    </source>
</evidence>